<sequence>MCNIIFILFHKYTEDIRVGRRLFHQRGRICSGVRTSASCTKPAHSHALSATAVCSSFFRFWPTTPADGSPLRKTAGALWNSSLATGRKAGAARKRKRSAQPVPAQSPSAVLEVA</sequence>
<evidence type="ECO:0000256" key="1">
    <source>
        <dbReference type="SAM" id="MobiDB-lite"/>
    </source>
</evidence>
<keyword evidence="4" id="KW-1185">Reference proteome</keyword>
<reference evidence="3 4" key="2">
    <citation type="submission" date="2024-07" db="EMBL/GenBank/DDBJ databases">
        <authorList>
            <person name="Akdeniz Z."/>
        </authorList>
    </citation>
    <scope>NUCLEOTIDE SEQUENCE [LARGE SCALE GENOMIC DNA]</scope>
</reference>
<protein>
    <submittedName>
        <fullName evidence="3">Hypothetical_protein</fullName>
    </submittedName>
</protein>
<dbReference type="AlphaFoldDB" id="A0AA86RKF4"/>
<gene>
    <name evidence="3" type="ORF">HINF_LOCUS60424</name>
    <name evidence="2" type="ORF">HINF_LOCUS65967</name>
</gene>
<reference evidence="2" key="1">
    <citation type="submission" date="2023-06" db="EMBL/GenBank/DDBJ databases">
        <authorList>
            <person name="Kurt Z."/>
        </authorList>
    </citation>
    <scope>NUCLEOTIDE SEQUENCE</scope>
</reference>
<dbReference type="EMBL" id="CAXDID020000353">
    <property type="protein sequence ID" value="CAL6081604.1"/>
    <property type="molecule type" value="Genomic_DNA"/>
</dbReference>
<name>A0AA86RKF4_9EUKA</name>
<organism evidence="2">
    <name type="scientific">Hexamita inflata</name>
    <dbReference type="NCBI Taxonomy" id="28002"/>
    <lineage>
        <taxon>Eukaryota</taxon>
        <taxon>Metamonada</taxon>
        <taxon>Diplomonadida</taxon>
        <taxon>Hexamitidae</taxon>
        <taxon>Hexamitinae</taxon>
        <taxon>Hexamita</taxon>
    </lineage>
</organism>
<evidence type="ECO:0000313" key="3">
    <source>
        <dbReference type="EMBL" id="CAL6081604.1"/>
    </source>
</evidence>
<comment type="caution">
    <text evidence="2">The sequence shown here is derived from an EMBL/GenBank/DDBJ whole genome shotgun (WGS) entry which is preliminary data.</text>
</comment>
<dbReference type="Proteomes" id="UP001642409">
    <property type="component" value="Unassembled WGS sequence"/>
</dbReference>
<accession>A0AA86RKF4</accession>
<evidence type="ECO:0000313" key="2">
    <source>
        <dbReference type="EMBL" id="CAI9978322.1"/>
    </source>
</evidence>
<dbReference type="EMBL" id="CATOUU010001184">
    <property type="protein sequence ID" value="CAI9978322.1"/>
    <property type="molecule type" value="Genomic_DNA"/>
</dbReference>
<evidence type="ECO:0000313" key="4">
    <source>
        <dbReference type="Proteomes" id="UP001642409"/>
    </source>
</evidence>
<feature type="region of interest" description="Disordered" evidence="1">
    <location>
        <begin position="86"/>
        <end position="114"/>
    </location>
</feature>
<proteinExistence type="predicted"/>